<accession>A0A6J8BFM4</accession>
<feature type="compositionally biased region" description="Basic and acidic residues" evidence="1">
    <location>
        <begin position="8"/>
        <end position="17"/>
    </location>
</feature>
<feature type="compositionally biased region" description="Polar residues" evidence="1">
    <location>
        <begin position="203"/>
        <end position="212"/>
    </location>
</feature>
<feature type="compositionally biased region" description="Acidic residues" evidence="1">
    <location>
        <begin position="23"/>
        <end position="38"/>
    </location>
</feature>
<evidence type="ECO:0000256" key="1">
    <source>
        <dbReference type="SAM" id="MobiDB-lite"/>
    </source>
</evidence>
<gene>
    <name evidence="2" type="ORF">MCOR_18382</name>
</gene>
<feature type="compositionally biased region" description="Basic residues" evidence="1">
    <location>
        <begin position="216"/>
        <end position="228"/>
    </location>
</feature>
<proteinExistence type="predicted"/>
<evidence type="ECO:0000313" key="3">
    <source>
        <dbReference type="Proteomes" id="UP000507470"/>
    </source>
</evidence>
<dbReference type="Proteomes" id="UP000507470">
    <property type="component" value="Unassembled WGS sequence"/>
</dbReference>
<feature type="region of interest" description="Disordered" evidence="1">
    <location>
        <begin position="1"/>
        <end position="71"/>
    </location>
</feature>
<dbReference type="OrthoDB" id="6158958at2759"/>
<feature type="region of interest" description="Disordered" evidence="1">
    <location>
        <begin position="194"/>
        <end position="228"/>
    </location>
</feature>
<name>A0A6J8BFM4_MYTCO</name>
<reference evidence="2 3" key="1">
    <citation type="submission" date="2020-06" db="EMBL/GenBank/DDBJ databases">
        <authorList>
            <person name="Li R."/>
            <person name="Bekaert M."/>
        </authorList>
    </citation>
    <scope>NUCLEOTIDE SEQUENCE [LARGE SCALE GENOMIC DNA]</scope>
    <source>
        <strain evidence="3">wild</strain>
    </source>
</reference>
<dbReference type="EMBL" id="CACVKT020003242">
    <property type="protein sequence ID" value="CAC5382562.1"/>
    <property type="molecule type" value="Genomic_DNA"/>
</dbReference>
<protein>
    <submittedName>
        <fullName evidence="2">Uncharacterized protein</fullName>
    </submittedName>
</protein>
<dbReference type="AlphaFoldDB" id="A0A6J8BFM4"/>
<organism evidence="2 3">
    <name type="scientific">Mytilus coruscus</name>
    <name type="common">Sea mussel</name>
    <dbReference type="NCBI Taxonomy" id="42192"/>
    <lineage>
        <taxon>Eukaryota</taxon>
        <taxon>Metazoa</taxon>
        <taxon>Spiralia</taxon>
        <taxon>Lophotrochozoa</taxon>
        <taxon>Mollusca</taxon>
        <taxon>Bivalvia</taxon>
        <taxon>Autobranchia</taxon>
        <taxon>Pteriomorphia</taxon>
        <taxon>Mytilida</taxon>
        <taxon>Mytiloidea</taxon>
        <taxon>Mytilidae</taxon>
        <taxon>Mytilinae</taxon>
        <taxon>Mytilus</taxon>
    </lineage>
</organism>
<evidence type="ECO:0000313" key="2">
    <source>
        <dbReference type="EMBL" id="CAC5382562.1"/>
    </source>
</evidence>
<feature type="compositionally biased region" description="Polar residues" evidence="1">
    <location>
        <begin position="51"/>
        <end position="67"/>
    </location>
</feature>
<keyword evidence="3" id="KW-1185">Reference proteome</keyword>
<sequence length="228" mass="26004">MLKSVQDNQKKQDDKLDYLNVNDENEYDNYDEENDDLDLQPLAQKARSDDNNNNVQGTTKDSEQSVGKSRFATMSKRFKRKELTRENIDETLAENITDLFRNGMDKSKYVSLVRPTLEYSSATCDKKMQNIERSVVKAAVLLSKTVNKYIEDCSKIANRIHFERGSSRSRGRFGRGGRVRYGCGRGRGRGFCSGSYESHSRQDFASTSNDTGAKNFPRRGGSRGFRKM</sequence>